<dbReference type="PANTHER" id="PTHR13847:SF289">
    <property type="entry name" value="GLYCINE OXIDASE"/>
    <property type="match status" value="1"/>
</dbReference>
<evidence type="ECO:0000313" key="3">
    <source>
        <dbReference type="EMBL" id="ROQ00376.1"/>
    </source>
</evidence>
<dbReference type="SUPFAM" id="SSF54373">
    <property type="entry name" value="FAD-linked reductases, C-terminal domain"/>
    <property type="match status" value="1"/>
</dbReference>
<comment type="caution">
    <text evidence="3">The sequence shown here is derived from an EMBL/GenBank/DDBJ whole genome shotgun (WGS) entry which is preliminary data.</text>
</comment>
<reference evidence="3 4" key="1">
    <citation type="submission" date="2018-11" db="EMBL/GenBank/DDBJ databases">
        <title>Genomic Encyclopedia of Type Strains, Phase IV (KMG-IV): sequencing the most valuable type-strain genomes for metagenomic binning, comparative biology and taxonomic classification.</title>
        <authorList>
            <person name="Goeker M."/>
        </authorList>
    </citation>
    <scope>NUCLEOTIDE SEQUENCE [LARGE SCALE GENOMIC DNA]</scope>
    <source>
        <strain evidence="3 4">DSM 5900</strain>
    </source>
</reference>
<dbReference type="GO" id="GO:0005737">
    <property type="term" value="C:cytoplasm"/>
    <property type="evidence" value="ECO:0007669"/>
    <property type="project" value="TreeGrafter"/>
</dbReference>
<protein>
    <submittedName>
        <fullName evidence="3">D-amino-acid dehydrogenase</fullName>
    </submittedName>
</protein>
<feature type="domain" description="FAD dependent oxidoreductase" evidence="2">
    <location>
        <begin position="13"/>
        <end position="401"/>
    </location>
</feature>
<keyword evidence="4" id="KW-1185">Reference proteome</keyword>
<evidence type="ECO:0000313" key="4">
    <source>
        <dbReference type="Proteomes" id="UP000278222"/>
    </source>
</evidence>
<evidence type="ECO:0000256" key="1">
    <source>
        <dbReference type="ARBA" id="ARBA00023002"/>
    </source>
</evidence>
<name>A0A3N1MGS2_9PROT</name>
<dbReference type="Proteomes" id="UP000278222">
    <property type="component" value="Unassembled WGS sequence"/>
</dbReference>
<dbReference type="PANTHER" id="PTHR13847">
    <property type="entry name" value="SARCOSINE DEHYDROGENASE-RELATED"/>
    <property type="match status" value="1"/>
</dbReference>
<dbReference type="SUPFAM" id="SSF51905">
    <property type="entry name" value="FAD/NAD(P)-binding domain"/>
    <property type="match status" value="1"/>
</dbReference>
<dbReference type="RefSeq" id="WP_123689664.1">
    <property type="nucleotide sequence ID" value="NZ_AP019700.1"/>
</dbReference>
<dbReference type="Gene3D" id="3.30.9.10">
    <property type="entry name" value="D-Amino Acid Oxidase, subunit A, domain 2"/>
    <property type="match status" value="1"/>
</dbReference>
<keyword evidence="1" id="KW-0560">Oxidoreductase</keyword>
<dbReference type="Gene3D" id="3.50.50.60">
    <property type="entry name" value="FAD/NAD(P)-binding domain"/>
    <property type="match status" value="2"/>
</dbReference>
<accession>A0A3N1MGS2</accession>
<dbReference type="EMBL" id="RJKX01000013">
    <property type="protein sequence ID" value="ROQ00376.1"/>
    <property type="molecule type" value="Genomic_DNA"/>
</dbReference>
<gene>
    <name evidence="3" type="ORF">EDC65_2172</name>
</gene>
<dbReference type="OrthoDB" id="9805337at2"/>
<sequence>MSATATAAPKGEAVVIGAGIVGVCCALYLQRDGHSVTLVDPRGVGLGASFGNAGNLGWASCVPAAMPGVLKKVPQMLFDGNAPLKLHWGHVPAAAGWFARFIAAARPSRIEAIADARQALLARLHEGYAPLLEAAGAEDLIDYSGLLMTWESDEAFAGSRYALELRRRRGVPMDELDGNEARQMEPALAPSVMRAVHFPRLAHVIDPLRLTETLARHFEQRGGRIRREAARGFEMGPSGPVAVTTDAGRIAADRFIVAAGVWSKNLARQLGTRTPIEAERGYHNVFPQPGIALRAAIMSADRYIAVTPMEAGIRATGVAEFADPDRPADMRYAEMVERRAQGLLPGLKTEGRSQWMGPRPSHPDSLPVIGRSPRFGNVVFAYGHDHIGLALGGITGRLVADIVAGRPTPVDLTPYRPDRF</sequence>
<dbReference type="GO" id="GO:0016491">
    <property type="term" value="F:oxidoreductase activity"/>
    <property type="evidence" value="ECO:0007669"/>
    <property type="project" value="UniProtKB-KW"/>
</dbReference>
<evidence type="ECO:0000259" key="2">
    <source>
        <dbReference type="Pfam" id="PF01266"/>
    </source>
</evidence>
<organism evidence="3 4">
    <name type="scientific">Stella humosa</name>
    <dbReference type="NCBI Taxonomy" id="94"/>
    <lineage>
        <taxon>Bacteria</taxon>
        <taxon>Pseudomonadati</taxon>
        <taxon>Pseudomonadota</taxon>
        <taxon>Alphaproteobacteria</taxon>
        <taxon>Rhodospirillales</taxon>
        <taxon>Stellaceae</taxon>
        <taxon>Stella</taxon>
    </lineage>
</organism>
<dbReference type="Pfam" id="PF01266">
    <property type="entry name" value="DAO"/>
    <property type="match status" value="1"/>
</dbReference>
<proteinExistence type="predicted"/>
<dbReference type="InterPro" id="IPR036188">
    <property type="entry name" value="FAD/NAD-bd_sf"/>
</dbReference>
<dbReference type="InterPro" id="IPR006076">
    <property type="entry name" value="FAD-dep_OxRdtase"/>
</dbReference>
<dbReference type="AlphaFoldDB" id="A0A3N1MGS2"/>